<dbReference type="InterPro" id="IPR007873">
    <property type="entry name" value="Glycosyltransferase_ALG3"/>
</dbReference>
<dbReference type="GO" id="GO:0005789">
    <property type="term" value="C:endoplasmic reticulum membrane"/>
    <property type="evidence" value="ECO:0007669"/>
    <property type="project" value="UniProtKB-SubCell"/>
</dbReference>
<dbReference type="InParanoid" id="A7F8U9"/>
<evidence type="ECO:0000256" key="2">
    <source>
        <dbReference type="ARBA" id="ARBA00004922"/>
    </source>
</evidence>
<evidence type="ECO:0000256" key="7">
    <source>
        <dbReference type="ARBA" id="ARBA00022692"/>
    </source>
</evidence>
<comment type="catalytic activity">
    <reaction evidence="12 14">
        <text>an alpha-D-Man-(1-&gt;2)-alpha-D-Man-(1-&gt;2)-alpha-D-Man-(1-&gt;3)-[alpha-D-Man-(1-&gt;6)]-beta-D-Man-(1-&gt;4)-beta-D-GlcNAc-(1-&gt;4)-alpha-D-GlcNAc-diphospho-di-trans,poly-cis-dolichol + a di-trans,poly-cis-dolichyl beta-D-mannosyl phosphate = an alpha-D-Man-(1-&gt;2)-alpha-D-Man-(1-&gt;2)-alpha-D-Man-(1-&gt;3)-[alpha-D-Man-(1-&gt;3)-alpha-D-Man-(1-&gt;6)]-beta-D-Man-(1-&gt;4)-beta-D-GlcNAc-(1-&gt;4)-alpha-D-GlcNAc-diphospho-di-trans,poly-cis-dolichol + a di-trans,poly-cis-dolichyl phosphate + H(+)</text>
        <dbReference type="Rhea" id="RHEA:29527"/>
        <dbReference type="Rhea" id="RHEA-COMP:19498"/>
        <dbReference type="Rhea" id="RHEA-COMP:19501"/>
        <dbReference type="Rhea" id="RHEA-COMP:19516"/>
        <dbReference type="Rhea" id="RHEA-COMP:19517"/>
        <dbReference type="ChEBI" id="CHEBI:15378"/>
        <dbReference type="ChEBI" id="CHEBI:57683"/>
        <dbReference type="ChEBI" id="CHEBI:58211"/>
        <dbReference type="ChEBI" id="CHEBI:132515"/>
        <dbReference type="ChEBI" id="CHEBI:132516"/>
        <dbReference type="EC" id="2.4.1.258"/>
    </reaction>
    <physiologicalReaction direction="left-to-right" evidence="12 14">
        <dbReference type="Rhea" id="RHEA:29528"/>
    </physiologicalReaction>
</comment>
<evidence type="ECO:0000313" key="16">
    <source>
        <dbReference type="Proteomes" id="UP000001312"/>
    </source>
</evidence>
<evidence type="ECO:0000256" key="1">
    <source>
        <dbReference type="ARBA" id="ARBA00004477"/>
    </source>
</evidence>
<evidence type="ECO:0000256" key="14">
    <source>
        <dbReference type="RuleBase" id="RU364047"/>
    </source>
</evidence>
<keyword evidence="7 14" id="KW-0812">Transmembrane</keyword>
<dbReference type="PANTHER" id="PTHR12646:SF0">
    <property type="entry name" value="DOL-P-MAN:MAN(5)GLCNAC(2)-PP-DOL ALPHA-1,3-MANNOSYLTRANSFERASE"/>
    <property type="match status" value="1"/>
</dbReference>
<evidence type="ECO:0000256" key="6">
    <source>
        <dbReference type="ARBA" id="ARBA00022679"/>
    </source>
</evidence>
<keyword evidence="5 14" id="KW-0328">Glycosyltransferase</keyword>
<keyword evidence="9 14" id="KW-1133">Transmembrane helix</keyword>
<dbReference type="STRING" id="665079.A7F8U9"/>
<dbReference type="UniPathway" id="UPA00378"/>
<gene>
    <name evidence="15" type="ORF">SS1G_14030</name>
</gene>
<comment type="function">
    <text evidence="11 14">Dol-P-Man:Man(5)GlcNAc(2)-PP-Dol alpha-1,3-mannosyltransferase that operates in the biosynthetic pathway of dolichol-linked oligosaccharides, the glycan precursors employed in protein asparagine (N)-glycosylation. The assembly of dolichol-linked oligosaccharides begins on the cytosolic side of the endoplasmic reticulum membrane and finishes in its lumen. The sequential addition of sugars to dolichol pyrophosphate produces dolichol-linked oligosaccharides containing fourteen sugars, including two GlcNAcs, nine mannoses and three glucoses. Once assembled, the oligosaccharide is transferred from the lipid to nascent proteins by oligosaccharyltransferases. In the lumen of the endoplasmic reticulum, adds the first dolichyl beta-D-mannosyl phosphate derived mannose in an alpha-1,3 linkage to Man(5)GlcNAc(2)-PP-dolichol to produce Man(6)GlcNAc(2)-PP-dolichol.</text>
</comment>
<accession>A7F8U9</accession>
<name>A7F8U9_SCLS1</name>
<evidence type="ECO:0000313" key="15">
    <source>
        <dbReference type="EMBL" id="EDN99170.1"/>
    </source>
</evidence>
<evidence type="ECO:0000256" key="13">
    <source>
        <dbReference type="ARBA" id="ARBA00093457"/>
    </source>
</evidence>
<evidence type="ECO:0000256" key="8">
    <source>
        <dbReference type="ARBA" id="ARBA00022824"/>
    </source>
</evidence>
<keyword evidence="6 14" id="KW-0808">Transferase</keyword>
<evidence type="ECO:0000256" key="11">
    <source>
        <dbReference type="ARBA" id="ARBA00044743"/>
    </source>
</evidence>
<evidence type="ECO:0000256" key="12">
    <source>
        <dbReference type="ARBA" id="ARBA00049506"/>
    </source>
</evidence>
<comment type="subcellular location">
    <subcellularLocation>
        <location evidence="1 14">Endoplasmic reticulum membrane</location>
        <topology evidence="1 14">Multi-pass membrane protein</topology>
    </subcellularLocation>
</comment>
<evidence type="ECO:0000256" key="3">
    <source>
        <dbReference type="ARBA" id="ARBA00011964"/>
    </source>
</evidence>
<feature type="transmembrane region" description="Helical" evidence="14">
    <location>
        <begin position="36"/>
        <end position="53"/>
    </location>
</feature>
<evidence type="ECO:0000256" key="5">
    <source>
        <dbReference type="ARBA" id="ARBA00022676"/>
    </source>
</evidence>
<dbReference type="GO" id="GO:0052925">
    <property type="term" value="F:dol-P-Man:Man(5)GlcNAc(2)-PP-Dol alpha-1,3-mannosyltransferase activity"/>
    <property type="evidence" value="ECO:0007669"/>
    <property type="project" value="UniProtKB-EC"/>
</dbReference>
<dbReference type="eggNOG" id="KOG2762">
    <property type="taxonomic scope" value="Eukaryota"/>
</dbReference>
<organism evidence="15 16">
    <name type="scientific">Sclerotinia sclerotiorum (strain ATCC 18683 / 1980 / Ss-1)</name>
    <name type="common">White mold</name>
    <name type="synonym">Whetzelinia sclerotiorum</name>
    <dbReference type="NCBI Taxonomy" id="665079"/>
    <lineage>
        <taxon>Eukaryota</taxon>
        <taxon>Fungi</taxon>
        <taxon>Dikarya</taxon>
        <taxon>Ascomycota</taxon>
        <taxon>Pezizomycotina</taxon>
        <taxon>Leotiomycetes</taxon>
        <taxon>Helotiales</taxon>
        <taxon>Sclerotiniaceae</taxon>
        <taxon>Sclerotinia</taxon>
    </lineage>
</organism>
<dbReference type="KEGG" id="ssl:SS1G_14030"/>
<dbReference type="RefSeq" id="XP_001584933.1">
    <property type="nucleotide sequence ID" value="XM_001584883.1"/>
</dbReference>
<comment type="pathway">
    <text evidence="2 14">Protein modification; protein glycosylation.</text>
</comment>
<dbReference type="Proteomes" id="UP000001312">
    <property type="component" value="Unassembled WGS sequence"/>
</dbReference>
<dbReference type="EMBL" id="CH476649">
    <property type="protein sequence ID" value="EDN99170.1"/>
    <property type="molecule type" value="Genomic_DNA"/>
</dbReference>
<feature type="transmembrane region" description="Helical" evidence="14">
    <location>
        <begin position="59"/>
        <end position="81"/>
    </location>
</feature>
<evidence type="ECO:0000256" key="10">
    <source>
        <dbReference type="ARBA" id="ARBA00023136"/>
    </source>
</evidence>
<evidence type="ECO:0000256" key="9">
    <source>
        <dbReference type="ARBA" id="ARBA00022989"/>
    </source>
</evidence>
<dbReference type="PANTHER" id="PTHR12646">
    <property type="entry name" value="NOT56 - RELATED"/>
    <property type="match status" value="1"/>
</dbReference>
<keyword evidence="8 14" id="KW-0256">Endoplasmic reticulum</keyword>
<sequence length="87" mass="9828">MAPISPVHWKAYMEQIGQYASGERDYTQIKGGTGPLVYPAAHVWIYYALWWITDHGRDILVAQRIFGVLYLGTLGVVLACYRRAKVG</sequence>
<comment type="caution">
    <text evidence="14">Lacks conserved residue(s) required for the propagation of feature annotation.</text>
</comment>
<keyword evidence="16" id="KW-1185">Reference proteome</keyword>
<comment type="similarity">
    <text evidence="13">Belongs to the glycosyltransferase ALG3 family.</text>
</comment>
<protein>
    <recommendedName>
        <fullName evidence="4 14">Dol-P-Man:Man(5)GlcNAc(2)-PP-Dol alpha-1,3-mannosyltransferase</fullName>
        <ecNumber evidence="3 14">2.4.1.258</ecNumber>
    </recommendedName>
    <alternativeName>
        <fullName evidence="14">Dol-P-Man-dependent alpha(1-3)-mannosyltransferase</fullName>
    </alternativeName>
</protein>
<proteinExistence type="inferred from homology"/>
<dbReference type="HOGENOM" id="CLU_2484689_0_0_1"/>
<dbReference type="Pfam" id="PF05208">
    <property type="entry name" value="ALG3"/>
    <property type="match status" value="1"/>
</dbReference>
<dbReference type="AlphaFoldDB" id="A7F8U9"/>
<reference evidence="16" key="1">
    <citation type="journal article" date="2011" name="PLoS Genet.">
        <title>Genomic analysis of the necrotrophic fungal pathogens Sclerotinia sclerotiorum and Botrytis cinerea.</title>
        <authorList>
            <person name="Amselem J."/>
            <person name="Cuomo C.A."/>
            <person name="van Kan J.A."/>
            <person name="Viaud M."/>
            <person name="Benito E.P."/>
            <person name="Couloux A."/>
            <person name="Coutinho P.M."/>
            <person name="de Vries R.P."/>
            <person name="Dyer P.S."/>
            <person name="Fillinger S."/>
            <person name="Fournier E."/>
            <person name="Gout L."/>
            <person name="Hahn M."/>
            <person name="Kohn L."/>
            <person name="Lapalu N."/>
            <person name="Plummer K.M."/>
            <person name="Pradier J.M."/>
            <person name="Quevillon E."/>
            <person name="Sharon A."/>
            <person name="Simon A."/>
            <person name="ten Have A."/>
            <person name="Tudzynski B."/>
            <person name="Tudzynski P."/>
            <person name="Wincker P."/>
            <person name="Andrew M."/>
            <person name="Anthouard V."/>
            <person name="Beever R.E."/>
            <person name="Beffa R."/>
            <person name="Benoit I."/>
            <person name="Bouzid O."/>
            <person name="Brault B."/>
            <person name="Chen Z."/>
            <person name="Choquer M."/>
            <person name="Collemare J."/>
            <person name="Cotton P."/>
            <person name="Danchin E.G."/>
            <person name="Da Silva C."/>
            <person name="Gautier A."/>
            <person name="Giraud C."/>
            <person name="Giraud T."/>
            <person name="Gonzalez C."/>
            <person name="Grossetete S."/>
            <person name="Guldener U."/>
            <person name="Henrissat B."/>
            <person name="Howlett B.J."/>
            <person name="Kodira C."/>
            <person name="Kretschmer M."/>
            <person name="Lappartient A."/>
            <person name="Leroch M."/>
            <person name="Levis C."/>
            <person name="Mauceli E."/>
            <person name="Neuveglise C."/>
            <person name="Oeser B."/>
            <person name="Pearson M."/>
            <person name="Poulain J."/>
            <person name="Poussereau N."/>
            <person name="Quesneville H."/>
            <person name="Rascle C."/>
            <person name="Schumacher J."/>
            <person name="Segurens B."/>
            <person name="Sexton A."/>
            <person name="Silva E."/>
            <person name="Sirven C."/>
            <person name="Soanes D.M."/>
            <person name="Talbot N.J."/>
            <person name="Templeton M."/>
            <person name="Yandava C."/>
            <person name="Yarden O."/>
            <person name="Zeng Q."/>
            <person name="Rollins J.A."/>
            <person name="Lebrun M.H."/>
            <person name="Dickman M."/>
        </authorList>
    </citation>
    <scope>NUCLEOTIDE SEQUENCE [LARGE SCALE GENOMIC DNA]</scope>
    <source>
        <strain evidence="16">ATCC 18683 / 1980 / Ss-1</strain>
    </source>
</reference>
<dbReference type="EC" id="2.4.1.258" evidence="3 14"/>
<dbReference type="OMA" id="ISPVHWK"/>
<keyword evidence="10 14" id="KW-0472">Membrane</keyword>
<dbReference type="GeneID" id="5480999"/>
<evidence type="ECO:0000256" key="4">
    <source>
        <dbReference type="ARBA" id="ARBA00015561"/>
    </source>
</evidence>